<dbReference type="CDD" id="cd00078">
    <property type="entry name" value="HECTc"/>
    <property type="match status" value="1"/>
</dbReference>
<dbReference type="GO" id="GO:0005737">
    <property type="term" value="C:cytoplasm"/>
    <property type="evidence" value="ECO:0007669"/>
    <property type="project" value="UniProtKB-SubCell"/>
</dbReference>
<dbReference type="SUPFAM" id="SSF56204">
    <property type="entry name" value="Hect, E3 ligase catalytic domain"/>
    <property type="match status" value="1"/>
</dbReference>
<evidence type="ECO:0000256" key="10">
    <source>
        <dbReference type="ARBA" id="ARBA00022786"/>
    </source>
</evidence>
<keyword evidence="21" id="KW-0436">Ligase</keyword>
<feature type="active site" description="Glycyl thioester intermediate" evidence="18">
    <location>
        <position position="874"/>
    </location>
</feature>
<feature type="region of interest" description="Disordered" evidence="19">
    <location>
        <begin position="445"/>
        <end position="464"/>
    </location>
</feature>
<dbReference type="AlphaFoldDB" id="A0A210QVX8"/>
<keyword evidence="9" id="KW-0863">Zinc-finger</keyword>
<dbReference type="STRING" id="6573.A0A210QVX8"/>
<dbReference type="GO" id="GO:0008270">
    <property type="term" value="F:zinc ion binding"/>
    <property type="evidence" value="ECO:0007669"/>
    <property type="project" value="UniProtKB-KW"/>
</dbReference>
<evidence type="ECO:0000256" key="1">
    <source>
        <dbReference type="ARBA" id="ARBA00000885"/>
    </source>
</evidence>
<evidence type="ECO:0000256" key="18">
    <source>
        <dbReference type="PROSITE-ProRule" id="PRU00104"/>
    </source>
</evidence>
<dbReference type="GO" id="GO:0048731">
    <property type="term" value="P:system development"/>
    <property type="evidence" value="ECO:0007669"/>
    <property type="project" value="UniProtKB-ARBA"/>
</dbReference>
<dbReference type="Proteomes" id="UP000242188">
    <property type="component" value="Unassembled WGS sequence"/>
</dbReference>
<feature type="region of interest" description="Disordered" evidence="19">
    <location>
        <begin position="1"/>
        <end position="33"/>
    </location>
</feature>
<evidence type="ECO:0000256" key="9">
    <source>
        <dbReference type="ARBA" id="ARBA00022771"/>
    </source>
</evidence>
<dbReference type="EMBL" id="NEDP02001613">
    <property type="protein sequence ID" value="OWF52883.1"/>
    <property type="molecule type" value="Genomic_DNA"/>
</dbReference>
<evidence type="ECO:0000256" key="2">
    <source>
        <dbReference type="ARBA" id="ARBA00004123"/>
    </source>
</evidence>
<dbReference type="PANTHER" id="PTHR45700:SF8">
    <property type="entry name" value="HECT-TYPE E3 UBIQUITIN TRANSFERASE"/>
    <property type="match status" value="1"/>
</dbReference>
<dbReference type="GO" id="GO:0000209">
    <property type="term" value="P:protein polyubiquitination"/>
    <property type="evidence" value="ECO:0007669"/>
    <property type="project" value="InterPro"/>
</dbReference>
<dbReference type="Gene3D" id="3.30.2160.10">
    <property type="entry name" value="Hect, E3 ligase catalytic domain"/>
    <property type="match status" value="1"/>
</dbReference>
<evidence type="ECO:0000256" key="3">
    <source>
        <dbReference type="ARBA" id="ARBA00004496"/>
    </source>
</evidence>
<evidence type="ECO:0000256" key="12">
    <source>
        <dbReference type="ARBA" id="ARBA00022942"/>
    </source>
</evidence>
<reference evidence="21 22" key="1">
    <citation type="journal article" date="2017" name="Nat. Ecol. Evol.">
        <title>Scallop genome provides insights into evolution of bilaterian karyotype and development.</title>
        <authorList>
            <person name="Wang S."/>
            <person name="Zhang J."/>
            <person name="Jiao W."/>
            <person name="Li J."/>
            <person name="Xun X."/>
            <person name="Sun Y."/>
            <person name="Guo X."/>
            <person name="Huan P."/>
            <person name="Dong B."/>
            <person name="Zhang L."/>
            <person name="Hu X."/>
            <person name="Sun X."/>
            <person name="Wang J."/>
            <person name="Zhao C."/>
            <person name="Wang Y."/>
            <person name="Wang D."/>
            <person name="Huang X."/>
            <person name="Wang R."/>
            <person name="Lv J."/>
            <person name="Li Y."/>
            <person name="Zhang Z."/>
            <person name="Liu B."/>
            <person name="Lu W."/>
            <person name="Hui Y."/>
            <person name="Liang J."/>
            <person name="Zhou Z."/>
            <person name="Hou R."/>
            <person name="Li X."/>
            <person name="Liu Y."/>
            <person name="Li H."/>
            <person name="Ning X."/>
            <person name="Lin Y."/>
            <person name="Zhao L."/>
            <person name="Xing Q."/>
            <person name="Dou J."/>
            <person name="Li Y."/>
            <person name="Mao J."/>
            <person name="Guo H."/>
            <person name="Dou H."/>
            <person name="Li T."/>
            <person name="Mu C."/>
            <person name="Jiang W."/>
            <person name="Fu Q."/>
            <person name="Fu X."/>
            <person name="Miao Y."/>
            <person name="Liu J."/>
            <person name="Yu Q."/>
            <person name="Li R."/>
            <person name="Liao H."/>
            <person name="Li X."/>
            <person name="Kong Y."/>
            <person name="Jiang Z."/>
            <person name="Chourrout D."/>
            <person name="Li R."/>
            <person name="Bao Z."/>
        </authorList>
    </citation>
    <scope>NUCLEOTIDE SEQUENCE [LARGE SCALE GENOMIC DNA]</scope>
    <source>
        <strain evidence="21 22">PY_sf001</strain>
    </source>
</reference>
<dbReference type="OrthoDB" id="5981550at2759"/>
<keyword evidence="22" id="KW-1185">Reference proteome</keyword>
<evidence type="ECO:0000256" key="19">
    <source>
        <dbReference type="SAM" id="MobiDB-lite"/>
    </source>
</evidence>
<dbReference type="InterPro" id="IPR044611">
    <property type="entry name" value="E3A/B/C-like"/>
</dbReference>
<keyword evidence="8" id="KW-0479">Metal-binding</keyword>
<dbReference type="FunFam" id="3.30.2410.10:FF:000003">
    <property type="entry name" value="probable E3 ubiquitin-protein ligase HERC4 isoform X1"/>
    <property type="match status" value="1"/>
</dbReference>
<gene>
    <name evidence="21" type="ORF">KP79_PYT12874</name>
</gene>
<dbReference type="Pfam" id="PF16558">
    <property type="entry name" value="AZUL"/>
    <property type="match status" value="1"/>
</dbReference>
<dbReference type="Pfam" id="PF00632">
    <property type="entry name" value="HECT"/>
    <property type="match status" value="1"/>
</dbReference>
<dbReference type="InterPro" id="IPR042556">
    <property type="entry name" value="AZUL_sf"/>
</dbReference>
<evidence type="ECO:0000313" key="22">
    <source>
        <dbReference type="Proteomes" id="UP000242188"/>
    </source>
</evidence>
<keyword evidence="6" id="KW-0597">Phosphoprotein</keyword>
<dbReference type="GO" id="GO:0061630">
    <property type="term" value="F:ubiquitin protein ligase activity"/>
    <property type="evidence" value="ECO:0007669"/>
    <property type="project" value="UniProtKB-EC"/>
</dbReference>
<dbReference type="Gene3D" id="3.90.1750.10">
    <property type="entry name" value="Hect, E3 ligase catalytic domains"/>
    <property type="match status" value="1"/>
</dbReference>
<evidence type="ECO:0000256" key="6">
    <source>
        <dbReference type="ARBA" id="ARBA00022553"/>
    </source>
</evidence>
<dbReference type="GO" id="GO:0048513">
    <property type="term" value="P:animal organ development"/>
    <property type="evidence" value="ECO:0007669"/>
    <property type="project" value="UniProtKB-ARBA"/>
</dbReference>
<evidence type="ECO:0000256" key="15">
    <source>
        <dbReference type="ARBA" id="ARBA00067504"/>
    </source>
</evidence>
<evidence type="ECO:0000256" key="5">
    <source>
        <dbReference type="ARBA" id="ARBA00022490"/>
    </source>
</evidence>
<sequence>MNSNEDNEEQSGNPTASKAPSSLSSNRPATGDGMKRALAKQLIEKYYYQLTDGCGNEGCENRCCASSSKFTFRERSRNELAVQAVEMFKGKATLCELQPSKVAKMPEDCEPSPSSSRGMAPLPEVTSATALLLPGPSASMNSLPLTMFRKLSPGSSSSTPEKEALSPVETKFFTEEILVQLIAECKEKNSWSKLVRLIGSTYNNTDSLLLSFRKTKETSVPKERDVDKDTDDKEDSLAGQEKMVIDESKEDTEEDELSIDIPSLRRAYAALMEIQDTPVKGALINALMSLARSVEMDLKHHKVMDRNPHYINIFIIVMEIPFMSSAEFIEGAFPQFCKAMGQLSLHGQARLAKVWSKFGADRLHEMAQALHQLITMRIVQSEARWGGGYYINDDDGITSATKVMKILFYASIYGSDRDSQDSVEEEKSQNEKTLQDMFQLQGAFSNEPKESRQPKEDSLGQELGVSPLDSRLPLIAYEDFVNEILNEYVDLEIDYKYKLENESKFSFMNHCFILTTASKQKCMNFDNRVRMYNERRTSIQQTVLFGIPPTPFLRLRVRRDHLIDDALVALEMTAMDNPQDLKKQLIVEFEGEQGLDEGGVSKEFFQLVIEELFNPDFGMFTYNEDTHFFWFNPTSFENDGQFTLIGIMLGLAIYNNTIVDVHFPPVVYRKLMGKKGMWADLKDIDPTMASSLKQMLEYQKEDFEDVFPQSFRIDYKDVFGSALTHDLKENGANIMVCQENKQEFADLYTDFILNKGIEKQFHAFKRGFHMVTNESPLRILFLPEEIELLICGSKQFDFHELEEATDYDGGFTVDSTTIKHFWEVVHSFSDEQKRKLVQFTTGTDRVPVGGLSKLKLIIARNGPDSDRLPTAHTCFNVLLLPDYSSKEKLNERLLKAINYSKGFGML</sequence>
<dbReference type="GO" id="GO:0006511">
    <property type="term" value="P:ubiquitin-dependent protein catabolic process"/>
    <property type="evidence" value="ECO:0007669"/>
    <property type="project" value="UniProtKB-ARBA"/>
</dbReference>
<comment type="subcellular location">
    <subcellularLocation>
        <location evidence="3">Cytoplasm</location>
    </subcellularLocation>
    <subcellularLocation>
        <location evidence="2">Nucleus</location>
    </subcellularLocation>
</comment>
<evidence type="ECO:0000256" key="11">
    <source>
        <dbReference type="ARBA" id="ARBA00022833"/>
    </source>
</evidence>
<feature type="domain" description="HECT" evidence="20">
    <location>
        <begin position="577"/>
        <end position="906"/>
    </location>
</feature>
<evidence type="ECO:0000256" key="7">
    <source>
        <dbReference type="ARBA" id="ARBA00022679"/>
    </source>
</evidence>
<dbReference type="GO" id="GO:0030518">
    <property type="term" value="P:nuclear receptor-mediated steroid hormone signaling pathway"/>
    <property type="evidence" value="ECO:0007669"/>
    <property type="project" value="UniProtKB-ARBA"/>
</dbReference>
<comment type="caution">
    <text evidence="21">The sequence shown here is derived from an EMBL/GenBank/DDBJ whole genome shotgun (WGS) entry which is preliminary data.</text>
</comment>
<feature type="compositionally biased region" description="Basic and acidic residues" evidence="19">
    <location>
        <begin position="447"/>
        <end position="458"/>
    </location>
</feature>
<keyword evidence="14" id="KW-0539">Nucleus</keyword>
<dbReference type="GO" id="GO:0000502">
    <property type="term" value="C:proteasome complex"/>
    <property type="evidence" value="ECO:0007669"/>
    <property type="project" value="UniProtKB-KW"/>
</dbReference>
<dbReference type="Gene3D" id="6.10.130.10">
    <property type="entry name" value="Ubiquitin-protein ligase E3A, N-terminal zinc-binding domain (AZUL)"/>
    <property type="match status" value="1"/>
</dbReference>
<keyword evidence="10 18" id="KW-0833">Ubl conjugation pathway</keyword>
<dbReference type="FunFam" id="3.90.1750.10:FF:000008">
    <property type="entry name" value="Putative ubiquitin-protein ligase E3A"/>
    <property type="match status" value="1"/>
</dbReference>
<dbReference type="SMART" id="SM00119">
    <property type="entry name" value="HECTc"/>
    <property type="match status" value="1"/>
</dbReference>
<name>A0A210QVX8_MIZYE</name>
<evidence type="ECO:0000256" key="4">
    <source>
        <dbReference type="ARBA" id="ARBA00012485"/>
    </source>
</evidence>
<evidence type="ECO:0000259" key="20">
    <source>
        <dbReference type="PROSITE" id="PS50237"/>
    </source>
</evidence>
<evidence type="ECO:0000256" key="17">
    <source>
        <dbReference type="ARBA" id="ARBA00077264"/>
    </source>
</evidence>
<evidence type="ECO:0000256" key="8">
    <source>
        <dbReference type="ARBA" id="ARBA00022723"/>
    </source>
</evidence>
<evidence type="ECO:0000256" key="16">
    <source>
        <dbReference type="ARBA" id="ARBA00077235"/>
    </source>
</evidence>
<keyword evidence="11" id="KW-0862">Zinc</keyword>
<dbReference type="PROSITE" id="PS50237">
    <property type="entry name" value="HECT"/>
    <property type="match status" value="1"/>
</dbReference>
<evidence type="ECO:0000313" key="21">
    <source>
        <dbReference type="EMBL" id="OWF52883.1"/>
    </source>
</evidence>
<dbReference type="EC" id="2.3.2.26" evidence="4"/>
<dbReference type="InterPro" id="IPR000569">
    <property type="entry name" value="HECT_dom"/>
</dbReference>
<keyword evidence="7" id="KW-0808">Transferase</keyword>
<proteinExistence type="predicted"/>
<dbReference type="InterPro" id="IPR035983">
    <property type="entry name" value="Hect_E3_ubiquitin_ligase"/>
</dbReference>
<dbReference type="Gene3D" id="3.30.2410.10">
    <property type="entry name" value="Hect, E3 ligase catalytic domain"/>
    <property type="match status" value="1"/>
</dbReference>
<accession>A0A210QVX8</accession>
<organism evidence="21 22">
    <name type="scientific">Mizuhopecten yessoensis</name>
    <name type="common">Japanese scallop</name>
    <name type="synonym">Patinopecten yessoensis</name>
    <dbReference type="NCBI Taxonomy" id="6573"/>
    <lineage>
        <taxon>Eukaryota</taxon>
        <taxon>Metazoa</taxon>
        <taxon>Spiralia</taxon>
        <taxon>Lophotrochozoa</taxon>
        <taxon>Mollusca</taxon>
        <taxon>Bivalvia</taxon>
        <taxon>Autobranchia</taxon>
        <taxon>Pteriomorphia</taxon>
        <taxon>Pectinida</taxon>
        <taxon>Pectinoidea</taxon>
        <taxon>Pectinidae</taxon>
        <taxon>Mizuhopecten</taxon>
    </lineage>
</organism>
<keyword evidence="12" id="KW-0647">Proteasome</keyword>
<feature type="compositionally biased region" description="Polar residues" evidence="19">
    <location>
        <begin position="10"/>
        <end position="28"/>
    </location>
</feature>
<dbReference type="GO" id="GO:0010604">
    <property type="term" value="P:positive regulation of macromolecule metabolic process"/>
    <property type="evidence" value="ECO:0007669"/>
    <property type="project" value="UniProtKB-ARBA"/>
</dbReference>
<dbReference type="GO" id="GO:0080090">
    <property type="term" value="P:regulation of primary metabolic process"/>
    <property type="evidence" value="ECO:0007669"/>
    <property type="project" value="UniProtKB-ARBA"/>
</dbReference>
<evidence type="ECO:0000256" key="14">
    <source>
        <dbReference type="ARBA" id="ARBA00023242"/>
    </source>
</evidence>
<comment type="catalytic activity">
    <reaction evidence="1">
        <text>S-ubiquitinyl-[E2 ubiquitin-conjugating enzyme]-L-cysteine + [acceptor protein]-L-lysine = [E2 ubiquitin-conjugating enzyme]-L-cysteine + N(6)-ubiquitinyl-[acceptor protein]-L-lysine.</text>
        <dbReference type="EC" id="2.3.2.26"/>
    </reaction>
</comment>
<keyword evidence="5" id="KW-0963">Cytoplasm</keyword>
<dbReference type="InterPro" id="IPR032353">
    <property type="entry name" value="AZUL"/>
</dbReference>
<dbReference type="GO" id="GO:0005634">
    <property type="term" value="C:nucleus"/>
    <property type="evidence" value="ECO:0007669"/>
    <property type="project" value="UniProtKB-SubCell"/>
</dbReference>
<dbReference type="GO" id="GO:0016874">
    <property type="term" value="F:ligase activity"/>
    <property type="evidence" value="ECO:0007669"/>
    <property type="project" value="UniProtKB-KW"/>
</dbReference>
<dbReference type="PANTHER" id="PTHR45700">
    <property type="entry name" value="UBIQUITIN-PROTEIN LIGASE E3C"/>
    <property type="match status" value="1"/>
</dbReference>
<evidence type="ECO:0000256" key="13">
    <source>
        <dbReference type="ARBA" id="ARBA00023108"/>
    </source>
</evidence>
<feature type="compositionally biased region" description="Basic and acidic residues" evidence="19">
    <location>
        <begin position="219"/>
        <end position="231"/>
    </location>
</feature>
<protein>
    <recommendedName>
        <fullName evidence="15">Ubiquitin-protein ligase E3A</fullName>
        <ecNumber evidence="4">2.3.2.26</ecNumber>
    </recommendedName>
    <alternativeName>
        <fullName evidence="17">HECT-type ubiquitin transferase E3A</fullName>
    </alternativeName>
    <alternativeName>
        <fullName evidence="16">Oncogenic protein-associated protein E6-AP</fullName>
    </alternativeName>
</protein>
<dbReference type="FunFam" id="3.30.2160.10:FF:000004">
    <property type="entry name" value="probable E3 ubiquitin-protein ligase HERC4 isoform X1"/>
    <property type="match status" value="1"/>
</dbReference>
<keyword evidence="13" id="KW-0090">Biological rhythms</keyword>
<dbReference type="GO" id="GO:0042752">
    <property type="term" value="P:regulation of circadian rhythm"/>
    <property type="evidence" value="ECO:0007669"/>
    <property type="project" value="UniProtKB-ARBA"/>
</dbReference>
<feature type="region of interest" description="Disordered" evidence="19">
    <location>
        <begin position="219"/>
        <end position="242"/>
    </location>
</feature>
<dbReference type="GO" id="GO:0048511">
    <property type="term" value="P:rhythmic process"/>
    <property type="evidence" value="ECO:0007669"/>
    <property type="project" value="UniProtKB-KW"/>
</dbReference>